<name>A0A6B8W6T9_9CORY</name>
<dbReference type="EC" id="1.1.1.133" evidence="2"/>
<dbReference type="GO" id="GO:0019305">
    <property type="term" value="P:dTDP-rhamnose biosynthetic process"/>
    <property type="evidence" value="ECO:0007669"/>
    <property type="project" value="UniProtKB-UniPathway"/>
</dbReference>
<evidence type="ECO:0000256" key="1">
    <source>
        <dbReference type="ARBA" id="ARBA00010944"/>
    </source>
</evidence>
<keyword evidence="5" id="KW-1185">Reference proteome</keyword>
<proteinExistence type="inferred from homology"/>
<dbReference type="AlphaFoldDB" id="A0A6B8W6T9"/>
<dbReference type="InterPro" id="IPR005913">
    <property type="entry name" value="dTDP_dehydrorham_reduct"/>
</dbReference>
<dbReference type="RefSeq" id="WP_156230204.1">
    <property type="nucleotide sequence ID" value="NZ_CP046455.1"/>
</dbReference>
<evidence type="ECO:0000259" key="3">
    <source>
        <dbReference type="Pfam" id="PF04321"/>
    </source>
</evidence>
<dbReference type="Proteomes" id="UP000424462">
    <property type="component" value="Chromosome"/>
</dbReference>
<comment type="similarity">
    <text evidence="1 2">Belongs to the dTDP-4-dehydrorhamnose reductase family.</text>
</comment>
<dbReference type="PANTHER" id="PTHR10491">
    <property type="entry name" value="DTDP-4-DEHYDRORHAMNOSE REDUCTASE"/>
    <property type="match status" value="1"/>
</dbReference>
<dbReference type="InterPro" id="IPR036291">
    <property type="entry name" value="NAD(P)-bd_dom_sf"/>
</dbReference>
<keyword evidence="2" id="KW-0521">NADP</keyword>
<dbReference type="PANTHER" id="PTHR10491:SF4">
    <property type="entry name" value="METHIONINE ADENOSYLTRANSFERASE 2 SUBUNIT BETA"/>
    <property type="match status" value="1"/>
</dbReference>
<dbReference type="UniPathway" id="UPA00124"/>
<feature type="domain" description="RmlD-like substrate binding" evidence="3">
    <location>
        <begin position="1"/>
        <end position="272"/>
    </location>
</feature>
<dbReference type="SUPFAM" id="SSF51735">
    <property type="entry name" value="NAD(P)-binding Rossmann-fold domains"/>
    <property type="match status" value="1"/>
</dbReference>
<organism evidence="4 5">
    <name type="scientific">Corynebacterium occultum</name>
    <dbReference type="NCBI Taxonomy" id="2675219"/>
    <lineage>
        <taxon>Bacteria</taxon>
        <taxon>Bacillati</taxon>
        <taxon>Actinomycetota</taxon>
        <taxon>Actinomycetes</taxon>
        <taxon>Mycobacteriales</taxon>
        <taxon>Corynebacteriaceae</taxon>
        <taxon>Corynebacterium</taxon>
    </lineage>
</organism>
<dbReference type="KEGG" id="cok:COCCU_03310"/>
<dbReference type="Gene3D" id="3.40.50.720">
    <property type="entry name" value="NAD(P)-binding Rossmann-like Domain"/>
    <property type="match status" value="1"/>
</dbReference>
<comment type="pathway">
    <text evidence="2">Carbohydrate biosynthesis; dTDP-L-rhamnose biosynthesis.</text>
</comment>
<dbReference type="GO" id="GO:0008831">
    <property type="term" value="F:dTDP-4-dehydrorhamnose reductase activity"/>
    <property type="evidence" value="ECO:0007669"/>
    <property type="project" value="UniProtKB-EC"/>
</dbReference>
<protein>
    <recommendedName>
        <fullName evidence="2">dTDP-4-dehydrorhamnose reductase</fullName>
        <ecNumber evidence="2">1.1.1.133</ecNumber>
    </recommendedName>
</protein>
<evidence type="ECO:0000256" key="2">
    <source>
        <dbReference type="RuleBase" id="RU364082"/>
    </source>
</evidence>
<dbReference type="Pfam" id="PF04321">
    <property type="entry name" value="RmlD_sub_bind"/>
    <property type="match status" value="1"/>
</dbReference>
<dbReference type="Gene3D" id="3.90.25.10">
    <property type="entry name" value="UDP-galactose 4-epimerase, domain 1"/>
    <property type="match status" value="1"/>
</dbReference>
<dbReference type="InterPro" id="IPR029903">
    <property type="entry name" value="RmlD-like-bd"/>
</dbReference>
<dbReference type="NCBIfam" id="TIGR01214">
    <property type="entry name" value="rmlD"/>
    <property type="match status" value="1"/>
</dbReference>
<keyword evidence="2 4" id="KW-0560">Oxidoreductase</keyword>
<comment type="function">
    <text evidence="2">Catalyzes the reduction of dTDP-6-deoxy-L-lyxo-4-hexulose to yield dTDP-L-rhamnose.</text>
</comment>
<reference evidence="4 5" key="1">
    <citation type="submission" date="2019-11" db="EMBL/GenBank/DDBJ databases">
        <title>Complete genome sequence of Corynebacterium kalinowskii 1959, a novel Corynebacterium species isolated from soil of a small paddock in Vilsendorf, Germany.</title>
        <authorList>
            <person name="Schaffert L."/>
            <person name="Ruwe M."/>
            <person name="Milse J."/>
            <person name="Hanuschka K."/>
            <person name="Ortseifen V."/>
            <person name="Droste J."/>
            <person name="Brandt D."/>
            <person name="Schlueter L."/>
            <person name="Kutter Y."/>
            <person name="Vinke S."/>
            <person name="Viehoefer P."/>
            <person name="Jacob L."/>
            <person name="Luebke N.-C."/>
            <person name="Schulte-Berndt E."/>
            <person name="Hain C."/>
            <person name="Linder M."/>
            <person name="Schmidt P."/>
            <person name="Wollenschlaeger L."/>
            <person name="Luttermann T."/>
            <person name="Thieme E."/>
            <person name="Hassa J."/>
            <person name="Haak M."/>
            <person name="Wittchen M."/>
            <person name="Mentz A."/>
            <person name="Persicke M."/>
            <person name="Busche T."/>
            <person name="Ruckert C."/>
        </authorList>
    </citation>
    <scope>NUCLEOTIDE SEQUENCE [LARGE SCALE GENOMIC DNA]</scope>
    <source>
        <strain evidence="4 5">2039</strain>
    </source>
</reference>
<dbReference type="CDD" id="cd05254">
    <property type="entry name" value="dTDP_HR_like_SDR_e"/>
    <property type="match status" value="1"/>
</dbReference>
<evidence type="ECO:0000313" key="5">
    <source>
        <dbReference type="Proteomes" id="UP000424462"/>
    </source>
</evidence>
<sequence>MRVAITGAGGQLGSAMRLTTPPEVEAIWLGRADLDITDPEAVAHTASLKGIDVLINTAAYTAVDAAEDDEAAALLLNGEAPGHLAERCREEGAHLVQLSTDYVFGPGVPHRPLTPADPTNPDTVYGRSKLRGEQLAGENSTILRTAWVYSANTLPEHRDFVSTMLRLEKTHETVTVVADQHGCPTYAIDLARAVWEAAQQQPGVVQHAVGEGQTTWFELAQAIFAEIGADPRRITPVTSAEYPARAPRPEWSVLASDYALPEWRSALRRALAAKL</sequence>
<accession>A0A6B8W6T9</accession>
<dbReference type="EMBL" id="CP046455">
    <property type="protein sequence ID" value="QGU06616.1"/>
    <property type="molecule type" value="Genomic_DNA"/>
</dbReference>
<gene>
    <name evidence="4" type="primary">rmlD</name>
    <name evidence="4" type="ORF">COCCU_03310</name>
</gene>
<dbReference type="GO" id="GO:0005829">
    <property type="term" value="C:cytosol"/>
    <property type="evidence" value="ECO:0007669"/>
    <property type="project" value="TreeGrafter"/>
</dbReference>
<evidence type="ECO:0000313" key="4">
    <source>
        <dbReference type="EMBL" id="QGU06616.1"/>
    </source>
</evidence>